<feature type="non-terminal residue" evidence="1">
    <location>
        <position position="1"/>
    </location>
</feature>
<dbReference type="Proteomes" id="UP000823775">
    <property type="component" value="Unassembled WGS sequence"/>
</dbReference>
<gene>
    <name evidence="1" type="ORF">HAX54_027809</name>
</gene>
<evidence type="ECO:0000313" key="1">
    <source>
        <dbReference type="EMBL" id="MCD9641581.1"/>
    </source>
</evidence>
<organism evidence="1 2">
    <name type="scientific">Datura stramonium</name>
    <name type="common">Jimsonweed</name>
    <name type="synonym">Common thornapple</name>
    <dbReference type="NCBI Taxonomy" id="4076"/>
    <lineage>
        <taxon>Eukaryota</taxon>
        <taxon>Viridiplantae</taxon>
        <taxon>Streptophyta</taxon>
        <taxon>Embryophyta</taxon>
        <taxon>Tracheophyta</taxon>
        <taxon>Spermatophyta</taxon>
        <taxon>Magnoliopsida</taxon>
        <taxon>eudicotyledons</taxon>
        <taxon>Gunneridae</taxon>
        <taxon>Pentapetalae</taxon>
        <taxon>asterids</taxon>
        <taxon>lamiids</taxon>
        <taxon>Solanales</taxon>
        <taxon>Solanaceae</taxon>
        <taxon>Solanoideae</taxon>
        <taxon>Datureae</taxon>
        <taxon>Datura</taxon>
    </lineage>
</organism>
<proteinExistence type="predicted"/>
<accession>A0ABS8V5E9</accession>
<dbReference type="EMBL" id="JACEIK010003394">
    <property type="protein sequence ID" value="MCD9641581.1"/>
    <property type="molecule type" value="Genomic_DNA"/>
</dbReference>
<keyword evidence="2" id="KW-1185">Reference proteome</keyword>
<name>A0ABS8V5E9_DATST</name>
<reference evidence="1 2" key="1">
    <citation type="journal article" date="2021" name="BMC Genomics">
        <title>Datura genome reveals duplications of psychoactive alkaloid biosynthetic genes and high mutation rate following tissue culture.</title>
        <authorList>
            <person name="Rajewski A."/>
            <person name="Carter-House D."/>
            <person name="Stajich J."/>
            <person name="Litt A."/>
        </authorList>
    </citation>
    <scope>NUCLEOTIDE SEQUENCE [LARGE SCALE GENOMIC DNA]</scope>
    <source>
        <strain evidence="1">AR-01</strain>
    </source>
</reference>
<comment type="caution">
    <text evidence="1">The sequence shown here is derived from an EMBL/GenBank/DDBJ whole genome shotgun (WGS) entry which is preliminary data.</text>
</comment>
<protein>
    <submittedName>
        <fullName evidence="1">Uncharacterized protein</fullName>
    </submittedName>
</protein>
<sequence>PISVKVSINRVSNPVRLREKSVRRFRFIASLSVDGSRFPVKEIFSTYNDRAFSNMGYVLDEGVSVKKASYKHKVKPASAEGPSSVRLDDAQGVVLNSLLSEAKKIKQSLGAVVGDLHKCTELLGKLLLM</sequence>
<evidence type="ECO:0000313" key="2">
    <source>
        <dbReference type="Proteomes" id="UP000823775"/>
    </source>
</evidence>